<keyword evidence="1" id="KW-0472">Membrane</keyword>
<evidence type="ECO:0000256" key="1">
    <source>
        <dbReference type="SAM" id="Phobius"/>
    </source>
</evidence>
<dbReference type="SUPFAM" id="SSF103481">
    <property type="entry name" value="Multidrug resistance efflux transporter EmrE"/>
    <property type="match status" value="2"/>
</dbReference>
<feature type="transmembrane region" description="Helical" evidence="1">
    <location>
        <begin position="81"/>
        <end position="101"/>
    </location>
</feature>
<feature type="domain" description="EamA" evidence="2">
    <location>
        <begin position="162"/>
        <end position="290"/>
    </location>
</feature>
<name>A0A286RI71_9BACT</name>
<feature type="transmembrane region" description="Helical" evidence="1">
    <location>
        <begin position="20"/>
        <end position="39"/>
    </location>
</feature>
<reference evidence="3 4" key="1">
    <citation type="journal article" name="Front. Microbiol.">
        <title>Sugar Metabolism of the First Thermophilic Planctomycete Thermogutta terrifontis: Comparative Genomic and Transcriptomic Approaches.</title>
        <authorList>
            <person name="Elcheninov A.G."/>
            <person name="Menzel P."/>
            <person name="Gudbergsdottir S.R."/>
            <person name="Slesarev A.I."/>
            <person name="Kadnikov V.V."/>
            <person name="Krogh A."/>
            <person name="Bonch-Osmolovskaya E.A."/>
            <person name="Peng X."/>
            <person name="Kublanov I.V."/>
        </authorList>
    </citation>
    <scope>NUCLEOTIDE SEQUENCE [LARGE SCALE GENOMIC DNA]</scope>
    <source>
        <strain evidence="3 4">R1</strain>
    </source>
</reference>
<feature type="transmembrane region" description="Helical" evidence="1">
    <location>
        <begin position="51"/>
        <end position="69"/>
    </location>
</feature>
<protein>
    <submittedName>
        <fullName evidence="3">Membrane protein</fullName>
    </submittedName>
</protein>
<dbReference type="GO" id="GO:0016020">
    <property type="term" value="C:membrane"/>
    <property type="evidence" value="ECO:0007669"/>
    <property type="project" value="InterPro"/>
</dbReference>
<dbReference type="KEGG" id="ttf:THTE_3059"/>
<evidence type="ECO:0000313" key="3">
    <source>
        <dbReference type="EMBL" id="ASV75661.1"/>
    </source>
</evidence>
<keyword evidence="1" id="KW-0812">Transmembrane</keyword>
<dbReference type="AlphaFoldDB" id="A0A286RI71"/>
<feature type="transmembrane region" description="Helical" evidence="1">
    <location>
        <begin position="220"/>
        <end position="238"/>
    </location>
</feature>
<evidence type="ECO:0000259" key="2">
    <source>
        <dbReference type="Pfam" id="PF00892"/>
    </source>
</evidence>
<gene>
    <name evidence="3" type="ORF">THTE_3059</name>
</gene>
<dbReference type="PANTHER" id="PTHR22911:SF79">
    <property type="entry name" value="MOBA-LIKE NTP TRANSFERASE DOMAIN-CONTAINING PROTEIN"/>
    <property type="match status" value="1"/>
</dbReference>
<feature type="transmembrane region" description="Helical" evidence="1">
    <location>
        <begin position="135"/>
        <end position="153"/>
    </location>
</feature>
<dbReference type="EMBL" id="CP018477">
    <property type="protein sequence ID" value="ASV75661.1"/>
    <property type="molecule type" value="Genomic_DNA"/>
</dbReference>
<feature type="transmembrane region" description="Helical" evidence="1">
    <location>
        <begin position="250"/>
        <end position="269"/>
    </location>
</feature>
<feature type="transmembrane region" description="Helical" evidence="1">
    <location>
        <begin position="107"/>
        <end position="126"/>
    </location>
</feature>
<feature type="transmembrane region" description="Helical" evidence="1">
    <location>
        <begin position="275"/>
        <end position="294"/>
    </location>
</feature>
<proteinExistence type="predicted"/>
<accession>A0A286RI71</accession>
<feature type="transmembrane region" description="Helical" evidence="1">
    <location>
        <begin position="159"/>
        <end position="181"/>
    </location>
</feature>
<keyword evidence="1" id="KW-1133">Transmembrane helix</keyword>
<dbReference type="Proteomes" id="UP000215086">
    <property type="component" value="Chromosome"/>
</dbReference>
<feature type="domain" description="EamA" evidence="2">
    <location>
        <begin position="23"/>
        <end position="150"/>
    </location>
</feature>
<feature type="transmembrane region" description="Helical" evidence="1">
    <location>
        <begin position="193"/>
        <end position="214"/>
    </location>
</feature>
<dbReference type="RefSeq" id="WP_095415655.1">
    <property type="nucleotide sequence ID" value="NZ_CP018477.1"/>
</dbReference>
<dbReference type="OrthoDB" id="9814731at2"/>
<sequence>MPSRDHTSEVLSSASLSKTAARLCVVGAVILWSTSGFFTKSHFFDNWPIEWRGAMFGFWRTLAAAIVLLPLVRGVRFRPMLVPMVISFAGMNITFLTAMVLSTAANAIWLESTAPFWVLLSCLFLFREPLQKRDFLPFLAAFAGVALILTFELTRTEKLSQLGVIAGLLSGICYGGVIVTLRQLREENSAWLVALNHAASAVVLAPLVLLLGYWPTPFQLAWLVTFGVVQMAIPYLLLTTGLKVIPSHEVALIGLLEPILNPIWAYLVWGERPAWWTLAGGTCILLGLFLRYVAGGNNTTSH</sequence>
<dbReference type="InterPro" id="IPR000620">
    <property type="entry name" value="EamA_dom"/>
</dbReference>
<dbReference type="Pfam" id="PF00892">
    <property type="entry name" value="EamA"/>
    <property type="match status" value="2"/>
</dbReference>
<organism evidence="3 4">
    <name type="scientific">Thermogutta terrifontis</name>
    <dbReference type="NCBI Taxonomy" id="1331910"/>
    <lineage>
        <taxon>Bacteria</taxon>
        <taxon>Pseudomonadati</taxon>
        <taxon>Planctomycetota</taxon>
        <taxon>Planctomycetia</taxon>
        <taxon>Pirellulales</taxon>
        <taxon>Thermoguttaceae</taxon>
        <taxon>Thermogutta</taxon>
    </lineage>
</organism>
<evidence type="ECO:0000313" key="4">
    <source>
        <dbReference type="Proteomes" id="UP000215086"/>
    </source>
</evidence>
<dbReference type="InterPro" id="IPR037185">
    <property type="entry name" value="EmrE-like"/>
</dbReference>
<dbReference type="PANTHER" id="PTHR22911">
    <property type="entry name" value="ACYL-MALONYL CONDENSING ENZYME-RELATED"/>
    <property type="match status" value="1"/>
</dbReference>
<keyword evidence="4" id="KW-1185">Reference proteome</keyword>